<evidence type="ECO:0000256" key="2">
    <source>
        <dbReference type="ARBA" id="ARBA00023015"/>
    </source>
</evidence>
<keyword evidence="4" id="KW-0804">Transcription</keyword>
<dbReference type="PROSITE" id="PS50931">
    <property type="entry name" value="HTH_LYSR"/>
    <property type="match status" value="1"/>
</dbReference>
<dbReference type="SUPFAM" id="SSF53850">
    <property type="entry name" value="Periplasmic binding protein-like II"/>
    <property type="match status" value="1"/>
</dbReference>
<proteinExistence type="inferred from homology"/>
<dbReference type="PANTHER" id="PTHR30537">
    <property type="entry name" value="HTH-TYPE TRANSCRIPTIONAL REGULATOR"/>
    <property type="match status" value="1"/>
</dbReference>
<comment type="similarity">
    <text evidence="1">Belongs to the LysR transcriptional regulatory family.</text>
</comment>
<evidence type="ECO:0000313" key="6">
    <source>
        <dbReference type="EMBL" id="PRY20519.1"/>
    </source>
</evidence>
<keyword evidence="7" id="KW-1185">Reference proteome</keyword>
<dbReference type="GO" id="GO:0043565">
    <property type="term" value="F:sequence-specific DNA binding"/>
    <property type="evidence" value="ECO:0007669"/>
    <property type="project" value="TreeGrafter"/>
</dbReference>
<dbReference type="GO" id="GO:0003700">
    <property type="term" value="F:DNA-binding transcription factor activity"/>
    <property type="evidence" value="ECO:0007669"/>
    <property type="project" value="InterPro"/>
</dbReference>
<keyword evidence="2" id="KW-0805">Transcription regulation</keyword>
<dbReference type="EMBL" id="PVTD01000013">
    <property type="protein sequence ID" value="PRY20519.1"/>
    <property type="molecule type" value="Genomic_DNA"/>
</dbReference>
<organism evidence="6 7">
    <name type="scientific">Aliiruegeria haliotis</name>
    <dbReference type="NCBI Taxonomy" id="1280846"/>
    <lineage>
        <taxon>Bacteria</taxon>
        <taxon>Pseudomonadati</taxon>
        <taxon>Pseudomonadota</taxon>
        <taxon>Alphaproteobacteria</taxon>
        <taxon>Rhodobacterales</taxon>
        <taxon>Roseobacteraceae</taxon>
        <taxon>Aliiruegeria</taxon>
    </lineage>
</organism>
<keyword evidence="3" id="KW-0238">DNA-binding</keyword>
<dbReference type="CDD" id="cd08471">
    <property type="entry name" value="PBP2_CrgA_like_2"/>
    <property type="match status" value="1"/>
</dbReference>
<dbReference type="InterPro" id="IPR036388">
    <property type="entry name" value="WH-like_DNA-bd_sf"/>
</dbReference>
<feature type="domain" description="HTH lysR-type" evidence="5">
    <location>
        <begin position="1"/>
        <end position="59"/>
    </location>
</feature>
<dbReference type="AlphaFoldDB" id="A0A2T0RH98"/>
<dbReference type="SUPFAM" id="SSF46785">
    <property type="entry name" value="Winged helix' DNA-binding domain"/>
    <property type="match status" value="1"/>
</dbReference>
<dbReference type="GO" id="GO:0006351">
    <property type="term" value="P:DNA-templated transcription"/>
    <property type="evidence" value="ECO:0007669"/>
    <property type="project" value="TreeGrafter"/>
</dbReference>
<dbReference type="Pfam" id="PF03466">
    <property type="entry name" value="LysR_substrate"/>
    <property type="match status" value="1"/>
</dbReference>
<dbReference type="InterPro" id="IPR058163">
    <property type="entry name" value="LysR-type_TF_proteobact-type"/>
</dbReference>
<accession>A0A2T0RH98</accession>
<comment type="caution">
    <text evidence="6">The sequence shown here is derived from an EMBL/GenBank/DDBJ whole genome shotgun (WGS) entry which is preliminary data.</text>
</comment>
<dbReference type="Pfam" id="PF00126">
    <property type="entry name" value="HTH_1"/>
    <property type="match status" value="1"/>
</dbReference>
<protein>
    <submittedName>
        <fullName evidence="6">LysR family transcriptional regulator</fullName>
    </submittedName>
</protein>
<dbReference type="InterPro" id="IPR005119">
    <property type="entry name" value="LysR_subst-bd"/>
</dbReference>
<dbReference type="InterPro" id="IPR036390">
    <property type="entry name" value="WH_DNA-bd_sf"/>
</dbReference>
<reference evidence="6 7" key="1">
    <citation type="submission" date="2018-03" db="EMBL/GenBank/DDBJ databases">
        <title>Genomic Encyclopedia of Archaeal and Bacterial Type Strains, Phase II (KMG-II): from individual species to whole genera.</title>
        <authorList>
            <person name="Goeker M."/>
        </authorList>
    </citation>
    <scope>NUCLEOTIDE SEQUENCE [LARGE SCALE GENOMIC DNA]</scope>
    <source>
        <strain evidence="6 7">DSM 29328</strain>
    </source>
</reference>
<dbReference type="RefSeq" id="WP_106207832.1">
    <property type="nucleotide sequence ID" value="NZ_PVTD01000013.1"/>
</dbReference>
<evidence type="ECO:0000259" key="5">
    <source>
        <dbReference type="PROSITE" id="PS50931"/>
    </source>
</evidence>
<dbReference type="Gene3D" id="1.10.10.10">
    <property type="entry name" value="Winged helix-like DNA-binding domain superfamily/Winged helix DNA-binding domain"/>
    <property type="match status" value="1"/>
</dbReference>
<evidence type="ECO:0000256" key="4">
    <source>
        <dbReference type="ARBA" id="ARBA00023163"/>
    </source>
</evidence>
<evidence type="ECO:0000256" key="1">
    <source>
        <dbReference type="ARBA" id="ARBA00009437"/>
    </source>
</evidence>
<dbReference type="Proteomes" id="UP000239480">
    <property type="component" value="Unassembled WGS sequence"/>
</dbReference>
<dbReference type="OrthoDB" id="9813056at2"/>
<evidence type="ECO:0000313" key="7">
    <source>
        <dbReference type="Proteomes" id="UP000239480"/>
    </source>
</evidence>
<name>A0A2T0RH98_9RHOB</name>
<dbReference type="InterPro" id="IPR000847">
    <property type="entry name" value="LysR_HTH_N"/>
</dbReference>
<dbReference type="PANTHER" id="PTHR30537:SF5">
    <property type="entry name" value="HTH-TYPE TRANSCRIPTIONAL ACTIVATOR TTDR-RELATED"/>
    <property type="match status" value="1"/>
</dbReference>
<sequence>MDRIQMLEVFVAVAEAQSFAGGARSTGLSPPSVTRGVNELEERLGARLFTRTTRIVRLTDVGRAYLAEVRGILADLTSADALASGAAARPTGHLRITAPVEFGRILIAPILAEFLDHYPDVSADLVTVDRVVNLVEEGIDVALRIGDLPPSGLVALRIGHVRRVVCASPVYLQQNGIPKVPADLAHHKIVSIAGVTPNTEWRFGETQEQTVRLKPRLAVSNVGAGLELARWGWGITRALSYQVGPDLQAGTLQTMLESYEPARLPVHLVHQEGRRVPAKLRCFLDFARDRLRGMAVLNG</sequence>
<dbReference type="FunFam" id="1.10.10.10:FF:000001">
    <property type="entry name" value="LysR family transcriptional regulator"/>
    <property type="match status" value="1"/>
</dbReference>
<gene>
    <name evidence="6" type="ORF">CLV78_113118</name>
</gene>
<evidence type="ECO:0000256" key="3">
    <source>
        <dbReference type="ARBA" id="ARBA00023125"/>
    </source>
</evidence>
<dbReference type="Gene3D" id="3.40.190.290">
    <property type="match status" value="1"/>
</dbReference>